<feature type="transmembrane region" description="Helical" evidence="1">
    <location>
        <begin position="846"/>
        <end position="866"/>
    </location>
</feature>
<dbReference type="EMBL" id="CP107523">
    <property type="protein sequence ID" value="UYN57438.1"/>
    <property type="molecule type" value="Genomic_DNA"/>
</dbReference>
<dbReference type="PANTHER" id="PTHR38454">
    <property type="entry name" value="INTEGRAL MEMBRANE PROTEIN-RELATED"/>
    <property type="match status" value="1"/>
</dbReference>
<dbReference type="Pfam" id="PF09586">
    <property type="entry name" value="YfhO"/>
    <property type="match status" value="1"/>
</dbReference>
<feature type="transmembrane region" description="Helical" evidence="1">
    <location>
        <begin position="196"/>
        <end position="216"/>
    </location>
</feature>
<dbReference type="AlphaFoldDB" id="A0A4Q1TRS5"/>
<feature type="transmembrane region" description="Helical" evidence="1">
    <location>
        <begin position="134"/>
        <end position="151"/>
    </location>
</feature>
<reference evidence="3" key="2">
    <citation type="submission" date="2022-10" db="EMBL/GenBank/DDBJ databases">
        <title>Comparative genomic analysis and in-vitro probiotic properties of the potential probiotic L. chiayiensis AACE 3.</title>
        <authorList>
            <person name="Kang X."/>
        </authorList>
    </citation>
    <scope>NUCLEOTIDE SEQUENCE</scope>
    <source>
        <strain evidence="3">AACE 3</strain>
    </source>
</reference>
<gene>
    <name evidence="2" type="ORF">BVJ53_10820</name>
    <name evidence="3" type="ORF">OFW50_05055</name>
</gene>
<evidence type="ECO:0000256" key="1">
    <source>
        <dbReference type="SAM" id="Phobius"/>
    </source>
</evidence>
<keyword evidence="5" id="KW-1185">Reference proteome</keyword>
<evidence type="ECO:0000313" key="2">
    <source>
        <dbReference type="EMBL" id="RXT20688.1"/>
    </source>
</evidence>
<dbReference type="InterPro" id="IPR018580">
    <property type="entry name" value="Uncharacterised_YfhO"/>
</dbReference>
<dbReference type="Proteomes" id="UP001164790">
    <property type="component" value="Chromosome"/>
</dbReference>
<sequence>MLHFKKNKTWPLLFVSFALTFIISLCVFAALKMAPFGSSSILANDSAVQYIDFFTYLKHALAGTAGKAYSFSNSLGGGMYANWTYYLLSPFNLIFVLVSRHALPIAMLFVTALKYSAAAATAQCYASHHAGVRWYTLVFSISYGLSGYLVANFLNIMWMDGVILLPLVALGIDRLFERHRIMPYVLPLSLSFITNYYIGFMIAIFAVLYFCWRWAIQRQTHVLRKIGLFAGGSLLSGMLAAVVLIPTYFALTASRLSSAGADFSLKALYSLLDLPSKFIPGSFNFDQLSNGLPNLYLGMIALLGAVCYFLAASIPIRERLISGNLTLLLILSIWLNPLVLIWQGFRAPVWYLYRHSFIVIFWLLVLSLRGLAHLPSVSRFRLGMASMTTAGCLLIPTILRMATHKYITALNLTLGGVFLLVAALLLYSIRSQLLPQKWLVSGIVVLLVLDMGTNAFTSLKAISFVPAADFTVTSKVLQASYDDAKKLGSGGFYRINADSQRSMDDPYQYNFNGISTFSSVLNTSTINTLTNLGAIGSAGRVKNNDLTWPLESLLDVKKLLIVNTQSKKVGTKAYQQVASRIISNPRYDLSAYKLLGHNDYFNIYQNPDALPVATQIYRKIPTQVQANPVLQQNAYFETLTPEANQTMLTTSDFSGISVDNVKPLTTLTNAVATKINKKNAASITLTVNPTSDQQYLVMGENMRKNMAISVNDIPVKNDPDTGSKTISMPLNSTKPTTITLTFNRGLNQIDLDHFALYTLNRTAFKQTIATAKQNAPQQHIQNGRVTLTTKANNSGYIMLTIPYEKGWQVNSKKVTLQDYRGFIGLKVPTGRSTFTLTYHTPGITQGLWLTIIGILVAIGVTVYEYWPSNRRRLKQKKLLSLKREAS</sequence>
<name>A0A4Q1TRS5_9LACO</name>
<reference evidence="2 4" key="1">
    <citation type="submission" date="2017-01" db="EMBL/GenBank/DDBJ databases">
        <title>Lactobacillus chiayiensis sp. nov., a lactic acid bacterium isolated from compost.</title>
        <authorList>
            <person name="Huang C.-H."/>
        </authorList>
    </citation>
    <scope>NUCLEOTIDE SEQUENCE [LARGE SCALE GENOMIC DNA]</scope>
    <source>
        <strain evidence="2">Chh01</strain>
        <strain evidence="4">chh01</strain>
    </source>
</reference>
<keyword evidence="1" id="KW-0472">Membrane</keyword>
<evidence type="ECO:0000313" key="3">
    <source>
        <dbReference type="EMBL" id="UYN57438.1"/>
    </source>
</evidence>
<dbReference type="PANTHER" id="PTHR38454:SF1">
    <property type="entry name" value="INTEGRAL MEMBRANE PROTEIN"/>
    <property type="match status" value="1"/>
</dbReference>
<accession>A0A4Q1TRS5</accession>
<feature type="transmembrane region" description="Helical" evidence="1">
    <location>
        <begin position="326"/>
        <end position="345"/>
    </location>
</feature>
<evidence type="ECO:0000313" key="4">
    <source>
        <dbReference type="Proteomes" id="UP000290475"/>
    </source>
</evidence>
<proteinExistence type="predicted"/>
<protein>
    <submittedName>
        <fullName evidence="3">YfhO family protein</fullName>
    </submittedName>
</protein>
<feature type="transmembrane region" description="Helical" evidence="1">
    <location>
        <begin position="228"/>
        <end position="251"/>
    </location>
</feature>
<organism evidence="2 4">
    <name type="scientific">Lacticaseibacillus chiayiensis</name>
    <dbReference type="NCBI Taxonomy" id="2100821"/>
    <lineage>
        <taxon>Bacteria</taxon>
        <taxon>Bacillati</taxon>
        <taxon>Bacillota</taxon>
        <taxon>Bacilli</taxon>
        <taxon>Lactobacillales</taxon>
        <taxon>Lactobacillaceae</taxon>
        <taxon>Lacticaseibacillus</taxon>
    </lineage>
</organism>
<evidence type="ECO:0000313" key="5">
    <source>
        <dbReference type="Proteomes" id="UP001164790"/>
    </source>
</evidence>
<dbReference type="EMBL" id="MSSM01000028">
    <property type="protein sequence ID" value="RXT20688.1"/>
    <property type="molecule type" value="Genomic_DNA"/>
</dbReference>
<feature type="transmembrane region" description="Helical" evidence="1">
    <location>
        <begin position="405"/>
        <end position="426"/>
    </location>
</feature>
<keyword evidence="1" id="KW-0812">Transmembrane</keyword>
<feature type="transmembrane region" description="Helical" evidence="1">
    <location>
        <begin position="295"/>
        <end position="314"/>
    </location>
</feature>
<feature type="transmembrane region" description="Helical" evidence="1">
    <location>
        <begin position="12"/>
        <end position="31"/>
    </location>
</feature>
<dbReference type="RefSeq" id="WP_129302409.1">
    <property type="nucleotide sequence ID" value="NZ_CP107523.1"/>
</dbReference>
<dbReference type="Proteomes" id="UP000290475">
    <property type="component" value="Unassembled WGS sequence"/>
</dbReference>
<keyword evidence="1" id="KW-1133">Transmembrane helix</keyword>